<evidence type="ECO:0000259" key="1">
    <source>
        <dbReference type="Pfam" id="PF14923"/>
    </source>
</evidence>
<proteinExistence type="predicted"/>
<dbReference type="AlphaFoldDB" id="A0A8C8A2F1"/>
<keyword evidence="3" id="KW-1185">Reference proteome</keyword>
<dbReference type="PANTHER" id="PTHR21436">
    <property type="entry name" value="COILED-COIL DOMAIN-CONTAINING PROTEIN 142"/>
    <property type="match status" value="1"/>
</dbReference>
<dbReference type="GeneTree" id="ENSGT00390000009871"/>
<organism evidence="2 3">
    <name type="scientific">Oryzias sinensis</name>
    <name type="common">Chinese medaka</name>
    <dbReference type="NCBI Taxonomy" id="183150"/>
    <lineage>
        <taxon>Eukaryota</taxon>
        <taxon>Metazoa</taxon>
        <taxon>Chordata</taxon>
        <taxon>Craniata</taxon>
        <taxon>Vertebrata</taxon>
        <taxon>Euteleostomi</taxon>
        <taxon>Actinopterygii</taxon>
        <taxon>Neopterygii</taxon>
        <taxon>Teleostei</taxon>
        <taxon>Neoteleostei</taxon>
        <taxon>Acanthomorphata</taxon>
        <taxon>Ovalentaria</taxon>
        <taxon>Atherinomorphae</taxon>
        <taxon>Beloniformes</taxon>
        <taxon>Adrianichthyidae</taxon>
        <taxon>Oryziinae</taxon>
        <taxon>Oryzias</taxon>
    </lineage>
</organism>
<dbReference type="Proteomes" id="UP000694383">
    <property type="component" value="Unplaced"/>
</dbReference>
<dbReference type="Ensembl" id="ENSOSIT00000051355.1">
    <property type="protein sequence ID" value="ENSOSIP00000048875.1"/>
    <property type="gene ID" value="ENSOSIG00000022969.1"/>
</dbReference>
<protein>
    <recommendedName>
        <fullName evidence="1">Coiled-coil protein 142 C-terminal domain-containing protein</fullName>
    </recommendedName>
</protein>
<dbReference type="PANTHER" id="PTHR21436:SF2">
    <property type="entry name" value="COILED-COIL DOMAIN-CONTAINING PROTEIN 142"/>
    <property type="match status" value="1"/>
</dbReference>
<sequence length="858" mass="95941">MENPGSVSVPNNWLVRCVCSEFQNRTCDTELCVLRTCSFCQLTEDPSTAGRSKARAVRFPTDVCVAFISSNQQQDGREKDTSSLCLEDQSFDLLPSFHFSAVTSPDPPLVFTCAGRRSQSSLCRSLQKAELLLRNTFSPSLKWLLHDPSQDEEENFVLAHNLVSRSSVRLQRLQVALLTLAPQWQLVGGAQMGPPQACGRRPSSEGVVFHLLPFCHLPDRYSALWKLLEQRELLLFVHEYTRRLRLMTAYTSRVCLYQASQTLSFLQNSPDSAPSWVGLCSLSQELRIHLSHWACLSSRIQSSDCLRRAMARHSRMLQAVKESLDLLGLQVLVLIEQYIHALLCTVARTGSDSLSVEVLEDVLRGMELYNLAVEEHSMHHSALLQWTVVLQQAHYSSSFSSPPQKKRSWPSPVPVEQLLTIMAAHHADRAAEQLHQWISQKNCPVQKVLSKKCTNLGPEICCGFDVQTYRWTWKHSIKTRPRATELPSRSILLCVFAGVCRTLCSSLRDKCVVPHESGVPSSVDQRNLSQTMESFLQLPPSLLWSLHSPQSGLQVTVSMVLALVQLSTVWVVSKAFQFLSSWSLHKFLLITQGDLEVGWINVDGSSLKVLQLGRQLVFSSLVLKTFSVACKQMSEEIFEQNMPSAGHWRSSNSMCSTGFPSNPSAYAALAAQTVIGQVLEGVAQLPDEARVRALSVTMTAFMEAWMEHILKERIKFSVQGALQLKRDFDSVRHMVQSECYGLSAELLQKLLSLRVFQQVDSVVLCLLQQPQDKSSLKSSTWEPLIRCCECLTSQSTADQSGAEMTATSPQATQRAHSVLSALSTVLGPAQQDWLDLRIQSGARRWRLPGLQCLSKAEL</sequence>
<dbReference type="InterPro" id="IPR026700">
    <property type="entry name" value="CCDC142"/>
</dbReference>
<dbReference type="InterPro" id="IPR055350">
    <property type="entry name" value="CCDC142_C"/>
</dbReference>
<evidence type="ECO:0000313" key="2">
    <source>
        <dbReference type="Ensembl" id="ENSOSIP00000048875.1"/>
    </source>
</evidence>
<reference evidence="2" key="2">
    <citation type="submission" date="2025-09" db="UniProtKB">
        <authorList>
            <consortium name="Ensembl"/>
        </authorList>
    </citation>
    <scope>IDENTIFICATION</scope>
</reference>
<name>A0A8C8A2F1_9TELE</name>
<accession>A0A8C8A2F1</accession>
<reference evidence="2" key="1">
    <citation type="submission" date="2025-08" db="UniProtKB">
        <authorList>
            <consortium name="Ensembl"/>
        </authorList>
    </citation>
    <scope>IDENTIFICATION</scope>
</reference>
<evidence type="ECO:0000313" key="3">
    <source>
        <dbReference type="Proteomes" id="UP000694383"/>
    </source>
</evidence>
<dbReference type="Pfam" id="PF14923">
    <property type="entry name" value="CCDC142"/>
    <property type="match status" value="1"/>
</dbReference>
<feature type="domain" description="Coiled-coil protein 142 C-terminal" evidence="1">
    <location>
        <begin position="498"/>
        <end position="802"/>
    </location>
</feature>